<feature type="chain" id="PRO_5025010051" evidence="4">
    <location>
        <begin position="21"/>
        <end position="729"/>
    </location>
</feature>
<keyword evidence="1 2" id="KW-0193">Cuticle</keyword>
<feature type="compositionally biased region" description="Polar residues" evidence="3">
    <location>
        <begin position="135"/>
        <end position="154"/>
    </location>
</feature>
<dbReference type="InterPro" id="IPR031311">
    <property type="entry name" value="CHIT_BIND_RR_consensus"/>
</dbReference>
<feature type="compositionally biased region" description="Basic and acidic residues" evidence="3">
    <location>
        <begin position="505"/>
        <end position="517"/>
    </location>
</feature>
<dbReference type="PROSITE" id="PS51155">
    <property type="entry name" value="CHIT_BIND_RR_2"/>
    <property type="match status" value="1"/>
</dbReference>
<feature type="compositionally biased region" description="Polar residues" evidence="3">
    <location>
        <begin position="48"/>
        <end position="61"/>
    </location>
</feature>
<feature type="compositionally biased region" description="Polar residues" evidence="3">
    <location>
        <begin position="576"/>
        <end position="587"/>
    </location>
</feature>
<dbReference type="PROSITE" id="PS51257">
    <property type="entry name" value="PROKAR_LIPOPROTEIN"/>
    <property type="match status" value="1"/>
</dbReference>
<feature type="signal peptide" evidence="4">
    <location>
        <begin position="1"/>
        <end position="20"/>
    </location>
</feature>
<evidence type="ECO:0000256" key="2">
    <source>
        <dbReference type="PROSITE-ProRule" id="PRU00497"/>
    </source>
</evidence>
<keyword evidence="4" id="KW-0732">Signal</keyword>
<name>A0A653BK25_CALMS</name>
<dbReference type="Pfam" id="PF00379">
    <property type="entry name" value="Chitin_bind_4"/>
    <property type="match status" value="1"/>
</dbReference>
<sequence length="729" mass="78211">MCANMTKALLLLAIFGFASCAKLNSYLPPQNDKFSEAGRDQAPGIPETYQQSQTSQPGNFNQQQPQTIEHQQQPGSQSVGFVHPPTNGGYNQQAQNPQLGGTNQEQAQKGPHGAAGPEQQRGAQHQAFEHRPTSGGYNQQAQNQQPGDFNQEQAQKGPHGAFGPEQQRGAQPQGFEHRPTTGGYNQQAQTPQLGSFQQQPGPHGGFGQPGSPSQGFEHPSANREYLPPGAQQPGSQFNGNINGQSFGIPAGETRDHGGRGAIGGQAAPGPVSPGPHADASPALGKYHVNANLISGRPSSNSNNFNYNAQAAQETSTTIPAPYHGNQPTNGQGQQPNAPHGAQNVTPGPHGATSTGANNTPFQNPSEREGRYYGAAAKVLPFQKANSHQTNQFSNENQAGFNQYAGPFAQAQIVRFDINPHAGDGSYSYAYETDNGIAAQEEGFLKDGSQVAQGGYRYTSPDGQQFSIEYTADENGFQPRGAHWAGGDAILRSIQLNKEAEARGEFNEGSYHEDESDHFGAGFKHQRTSSVHQQNGPSGYQSNGPNAPQQNGYQKSFHGKQDDAKQNQQGEVRHNEYGSTYPQKNIATSFPFPAGSQAPSKDAQRDGYGAVQNNIISGEKSGQLDSHPQQHRPQEQSPQLQTGFGTQSQTPFFHGEQNGVHGSQKQDSFNQPRESVGHQLHSSENGHQQSTNLQQANGQFSPIPKPAAGVTQQQVGSVDKQYDINKGYKY</sequence>
<feature type="compositionally biased region" description="Polar residues" evidence="3">
    <location>
        <begin position="527"/>
        <end position="553"/>
    </location>
</feature>
<feature type="compositionally biased region" description="Polar residues" evidence="3">
    <location>
        <begin position="182"/>
        <end position="193"/>
    </location>
</feature>
<organism evidence="5 6">
    <name type="scientific">Callosobruchus maculatus</name>
    <name type="common">Southern cowpea weevil</name>
    <name type="synonym">Pulse bruchid</name>
    <dbReference type="NCBI Taxonomy" id="64391"/>
    <lineage>
        <taxon>Eukaryota</taxon>
        <taxon>Metazoa</taxon>
        <taxon>Ecdysozoa</taxon>
        <taxon>Arthropoda</taxon>
        <taxon>Hexapoda</taxon>
        <taxon>Insecta</taxon>
        <taxon>Pterygota</taxon>
        <taxon>Neoptera</taxon>
        <taxon>Endopterygota</taxon>
        <taxon>Coleoptera</taxon>
        <taxon>Polyphaga</taxon>
        <taxon>Cucujiformia</taxon>
        <taxon>Chrysomeloidea</taxon>
        <taxon>Chrysomelidae</taxon>
        <taxon>Bruchinae</taxon>
        <taxon>Bruchini</taxon>
        <taxon>Callosobruchus</taxon>
    </lineage>
</organism>
<evidence type="ECO:0000313" key="5">
    <source>
        <dbReference type="EMBL" id="VEN35645.1"/>
    </source>
</evidence>
<dbReference type="GO" id="GO:0042302">
    <property type="term" value="F:structural constituent of cuticle"/>
    <property type="evidence" value="ECO:0007669"/>
    <property type="project" value="UniProtKB-UniRule"/>
</dbReference>
<evidence type="ECO:0000313" key="6">
    <source>
        <dbReference type="Proteomes" id="UP000410492"/>
    </source>
</evidence>
<dbReference type="OrthoDB" id="6766157at2759"/>
<proteinExistence type="predicted"/>
<dbReference type="Proteomes" id="UP000410492">
    <property type="component" value="Unassembled WGS sequence"/>
</dbReference>
<evidence type="ECO:0000256" key="3">
    <source>
        <dbReference type="SAM" id="MobiDB-lite"/>
    </source>
</evidence>
<feature type="region of interest" description="Disordered" evidence="3">
    <location>
        <begin position="505"/>
        <end position="605"/>
    </location>
</feature>
<feature type="region of interest" description="Disordered" evidence="3">
    <location>
        <begin position="317"/>
        <end position="367"/>
    </location>
</feature>
<feature type="compositionally biased region" description="Low complexity" evidence="3">
    <location>
        <begin position="62"/>
        <end position="73"/>
    </location>
</feature>
<feature type="compositionally biased region" description="Polar residues" evidence="3">
    <location>
        <begin position="351"/>
        <end position="364"/>
    </location>
</feature>
<dbReference type="EMBL" id="CAACVG010001765">
    <property type="protein sequence ID" value="VEN35645.1"/>
    <property type="molecule type" value="Genomic_DNA"/>
</dbReference>
<dbReference type="PROSITE" id="PS00233">
    <property type="entry name" value="CHIT_BIND_RR_1"/>
    <property type="match status" value="1"/>
</dbReference>
<reference evidence="5 6" key="1">
    <citation type="submission" date="2019-01" db="EMBL/GenBank/DDBJ databases">
        <authorList>
            <person name="Sayadi A."/>
        </authorList>
    </citation>
    <scope>NUCLEOTIDE SEQUENCE [LARGE SCALE GENOMIC DNA]</scope>
</reference>
<feature type="compositionally biased region" description="Polar residues" evidence="3">
    <location>
        <begin position="634"/>
        <end position="650"/>
    </location>
</feature>
<protein>
    <submittedName>
        <fullName evidence="5">Uncharacterized protein</fullName>
    </submittedName>
</protein>
<dbReference type="InterPro" id="IPR000618">
    <property type="entry name" value="Insect_cuticle"/>
</dbReference>
<accession>A0A653BK25</accession>
<feature type="compositionally biased region" description="Polar residues" evidence="3">
    <location>
        <begin position="88"/>
        <end position="107"/>
    </location>
</feature>
<gene>
    <name evidence="5" type="ORF">CALMAC_LOCUS1505</name>
</gene>
<feature type="compositionally biased region" description="Low complexity" evidence="3">
    <location>
        <begin position="324"/>
        <end position="338"/>
    </location>
</feature>
<feature type="compositionally biased region" description="Polar residues" evidence="3">
    <location>
        <begin position="232"/>
        <end position="245"/>
    </location>
</feature>
<dbReference type="PRINTS" id="PR00947">
    <property type="entry name" value="CUTICLE"/>
</dbReference>
<feature type="compositionally biased region" description="Polar residues" evidence="3">
    <location>
        <begin position="679"/>
        <end position="699"/>
    </location>
</feature>
<feature type="compositionally biased region" description="Polar residues" evidence="3">
    <location>
        <begin position="659"/>
        <end position="672"/>
    </location>
</feature>
<evidence type="ECO:0000256" key="4">
    <source>
        <dbReference type="SAM" id="SignalP"/>
    </source>
</evidence>
<feature type="region of interest" description="Disordered" evidence="3">
    <location>
        <begin position="32"/>
        <end position="282"/>
    </location>
</feature>
<feature type="region of interest" description="Disordered" evidence="3">
    <location>
        <begin position="618"/>
        <end position="729"/>
    </location>
</feature>
<evidence type="ECO:0000256" key="1">
    <source>
        <dbReference type="ARBA" id="ARBA00022460"/>
    </source>
</evidence>
<feature type="compositionally biased region" description="Basic and acidic residues" evidence="3">
    <location>
        <begin position="558"/>
        <end position="575"/>
    </location>
</feature>
<keyword evidence="6" id="KW-1185">Reference proteome</keyword>
<dbReference type="AlphaFoldDB" id="A0A653BK25"/>